<dbReference type="EMBL" id="JBHMBW010000051">
    <property type="protein sequence ID" value="MFB9628878.1"/>
    <property type="molecule type" value="Genomic_DNA"/>
</dbReference>
<evidence type="ECO:0000256" key="1">
    <source>
        <dbReference type="SAM" id="Phobius"/>
    </source>
</evidence>
<protein>
    <submittedName>
        <fullName evidence="2">Uncharacterized protein</fullName>
    </submittedName>
</protein>
<keyword evidence="3" id="KW-1185">Reference proteome</keyword>
<dbReference type="Proteomes" id="UP001589532">
    <property type="component" value="Unassembled WGS sequence"/>
</dbReference>
<organism evidence="2 3">
    <name type="scientific">Nonomuraea helvata</name>
    <dbReference type="NCBI Taxonomy" id="37484"/>
    <lineage>
        <taxon>Bacteria</taxon>
        <taxon>Bacillati</taxon>
        <taxon>Actinomycetota</taxon>
        <taxon>Actinomycetes</taxon>
        <taxon>Streptosporangiales</taxon>
        <taxon>Streptosporangiaceae</taxon>
        <taxon>Nonomuraea</taxon>
    </lineage>
</organism>
<reference evidence="2 3" key="1">
    <citation type="submission" date="2024-09" db="EMBL/GenBank/DDBJ databases">
        <authorList>
            <person name="Sun Q."/>
            <person name="Mori K."/>
        </authorList>
    </citation>
    <scope>NUCLEOTIDE SEQUENCE [LARGE SCALE GENOMIC DNA]</scope>
    <source>
        <strain evidence="2 3">JCM 3143</strain>
    </source>
</reference>
<keyword evidence="1" id="KW-0812">Transmembrane</keyword>
<dbReference type="RefSeq" id="WP_344998703.1">
    <property type="nucleotide sequence ID" value="NZ_BAAAXV010000009.1"/>
</dbReference>
<name>A0ABV5SDI2_9ACTN</name>
<sequence length="161" mass="18351">MEKWTLPDRGSQNRCLLQIARFLNTVPDTSYDVEIEIDGPRVIPCANLTDALADHQARNVVLILGPTNNGRPVGDWQLQICGVRDTRTVEVEVCAYHQVPQDLRNGVAQVIHPYCTTLKKRFRRLRRLGNWIHSHVWTKFVLPVMVIVVAAGLMVWMGWKG</sequence>
<keyword evidence="1" id="KW-0472">Membrane</keyword>
<comment type="caution">
    <text evidence="2">The sequence shown here is derived from an EMBL/GenBank/DDBJ whole genome shotgun (WGS) entry which is preliminary data.</text>
</comment>
<feature type="transmembrane region" description="Helical" evidence="1">
    <location>
        <begin position="136"/>
        <end position="159"/>
    </location>
</feature>
<evidence type="ECO:0000313" key="3">
    <source>
        <dbReference type="Proteomes" id="UP001589532"/>
    </source>
</evidence>
<accession>A0ABV5SDI2</accession>
<evidence type="ECO:0000313" key="2">
    <source>
        <dbReference type="EMBL" id="MFB9628878.1"/>
    </source>
</evidence>
<proteinExistence type="predicted"/>
<gene>
    <name evidence="2" type="ORF">ACFFSA_37885</name>
</gene>
<keyword evidence="1" id="KW-1133">Transmembrane helix</keyword>